<evidence type="ECO:0000313" key="6">
    <source>
        <dbReference type="EMBL" id="KAK5172991.1"/>
    </source>
</evidence>
<dbReference type="Pfam" id="PF01124">
    <property type="entry name" value="MAPEG"/>
    <property type="match status" value="1"/>
</dbReference>
<dbReference type="PANTHER" id="PTHR35814:SF1">
    <property type="entry name" value="GLUTATHIONE S-TRANSFERASE-RELATED"/>
    <property type="match status" value="1"/>
</dbReference>
<protein>
    <recommendedName>
        <fullName evidence="8">Glutathione transferase</fullName>
    </recommendedName>
</protein>
<evidence type="ECO:0000256" key="2">
    <source>
        <dbReference type="ARBA" id="ARBA00022692"/>
    </source>
</evidence>
<name>A0AAV9PH10_9PEZI</name>
<dbReference type="Proteomes" id="UP001337655">
    <property type="component" value="Unassembled WGS sequence"/>
</dbReference>
<dbReference type="GeneID" id="89924460"/>
<evidence type="ECO:0008006" key="8">
    <source>
        <dbReference type="Google" id="ProtNLM"/>
    </source>
</evidence>
<keyword evidence="3 5" id="KW-1133">Transmembrane helix</keyword>
<dbReference type="AlphaFoldDB" id="A0AAV9PH10"/>
<reference evidence="6 7" key="1">
    <citation type="submission" date="2023-08" db="EMBL/GenBank/DDBJ databases">
        <title>Black Yeasts Isolated from many extreme environments.</title>
        <authorList>
            <person name="Coleine C."/>
            <person name="Stajich J.E."/>
            <person name="Selbmann L."/>
        </authorList>
    </citation>
    <scope>NUCLEOTIDE SEQUENCE [LARGE SCALE GENOMIC DNA]</scope>
    <source>
        <strain evidence="6 7">CCFEE 5935</strain>
    </source>
</reference>
<evidence type="ECO:0000256" key="4">
    <source>
        <dbReference type="ARBA" id="ARBA00023136"/>
    </source>
</evidence>
<dbReference type="InterPro" id="IPR023352">
    <property type="entry name" value="MAPEG-like_dom_sf"/>
</dbReference>
<gene>
    <name evidence="6" type="ORF">LTR77_003113</name>
</gene>
<dbReference type="PANTHER" id="PTHR35814">
    <property type="match status" value="1"/>
</dbReference>
<comment type="caution">
    <text evidence="6">The sequence shown here is derived from an EMBL/GenBank/DDBJ whole genome shotgun (WGS) entry which is preliminary data.</text>
</comment>
<evidence type="ECO:0000313" key="7">
    <source>
        <dbReference type="Proteomes" id="UP001337655"/>
    </source>
</evidence>
<keyword evidence="4 5" id="KW-0472">Membrane</keyword>
<dbReference type="GO" id="GO:0016020">
    <property type="term" value="C:membrane"/>
    <property type="evidence" value="ECO:0007669"/>
    <property type="project" value="UniProtKB-SubCell"/>
</dbReference>
<dbReference type="Gene3D" id="1.20.120.550">
    <property type="entry name" value="Membrane associated eicosanoid/glutathione metabolism-like domain"/>
    <property type="match status" value="1"/>
</dbReference>
<evidence type="ECO:0000256" key="3">
    <source>
        <dbReference type="ARBA" id="ARBA00022989"/>
    </source>
</evidence>
<sequence length="160" mass="16810">MADAAATLGLGKALPVTGTFSIPLVVLSSLLSLNAAKTRVDCNTWQGDQAITKDGSKPAGVKSPDGNTYDPLLIATRVHANMMENLPITLLLAGLAELNGADRKKLSVVLAAFSVMRISHIVGLFKGSQPARALGFFGTNIVQLGLVSWLGVLTKGYWGY</sequence>
<organism evidence="6 7">
    <name type="scientific">Saxophila tyrrhenica</name>
    <dbReference type="NCBI Taxonomy" id="1690608"/>
    <lineage>
        <taxon>Eukaryota</taxon>
        <taxon>Fungi</taxon>
        <taxon>Dikarya</taxon>
        <taxon>Ascomycota</taxon>
        <taxon>Pezizomycotina</taxon>
        <taxon>Dothideomycetes</taxon>
        <taxon>Dothideomycetidae</taxon>
        <taxon>Mycosphaerellales</taxon>
        <taxon>Extremaceae</taxon>
        <taxon>Saxophila</taxon>
    </lineage>
</organism>
<proteinExistence type="predicted"/>
<dbReference type="RefSeq" id="XP_064661709.1">
    <property type="nucleotide sequence ID" value="XM_064800370.1"/>
</dbReference>
<keyword evidence="2 5" id="KW-0812">Transmembrane</keyword>
<evidence type="ECO:0000256" key="5">
    <source>
        <dbReference type="SAM" id="Phobius"/>
    </source>
</evidence>
<comment type="subcellular location">
    <subcellularLocation>
        <location evidence="1">Membrane</location>
    </subcellularLocation>
</comment>
<dbReference type="EMBL" id="JAVRRT010000004">
    <property type="protein sequence ID" value="KAK5172991.1"/>
    <property type="molecule type" value="Genomic_DNA"/>
</dbReference>
<dbReference type="InterPro" id="IPR001129">
    <property type="entry name" value="Membr-assoc_MAPEG"/>
</dbReference>
<accession>A0AAV9PH10</accession>
<feature type="transmembrane region" description="Helical" evidence="5">
    <location>
        <begin position="131"/>
        <end position="153"/>
    </location>
</feature>
<keyword evidence="7" id="KW-1185">Reference proteome</keyword>
<dbReference type="SUPFAM" id="SSF161084">
    <property type="entry name" value="MAPEG domain-like"/>
    <property type="match status" value="1"/>
</dbReference>
<evidence type="ECO:0000256" key="1">
    <source>
        <dbReference type="ARBA" id="ARBA00004370"/>
    </source>
</evidence>